<gene>
    <name evidence="14" type="primary">dus_1</name>
    <name evidence="9" type="synonym">dusA</name>
    <name evidence="14" type="ORF">NCTC13093_01654</name>
</gene>
<feature type="active site" description="Proton donor" evidence="9 11">
    <location>
        <position position="99"/>
    </location>
</feature>
<dbReference type="GO" id="GO:0102264">
    <property type="term" value="F:tRNA-dihydrouridine20 synthase activity"/>
    <property type="evidence" value="ECO:0007669"/>
    <property type="project" value="UniProtKB-EC"/>
</dbReference>
<feature type="binding site" evidence="9 12">
    <location>
        <position position="170"/>
    </location>
    <ligand>
        <name>FMN</name>
        <dbReference type="ChEBI" id="CHEBI:58210"/>
    </ligand>
</feature>
<dbReference type="GO" id="GO:0050660">
    <property type="term" value="F:flavin adenine dinucleotide binding"/>
    <property type="evidence" value="ECO:0007669"/>
    <property type="project" value="InterPro"/>
</dbReference>
<dbReference type="Gene3D" id="1.20.120.1460">
    <property type="match status" value="1"/>
</dbReference>
<dbReference type="NCBIfam" id="NF008774">
    <property type="entry name" value="PRK11815.1"/>
    <property type="match status" value="1"/>
</dbReference>
<feature type="binding site" evidence="9 12">
    <location>
        <begin position="210"/>
        <end position="212"/>
    </location>
    <ligand>
        <name>FMN</name>
        <dbReference type="ChEBI" id="CHEBI:58210"/>
    </ligand>
</feature>
<evidence type="ECO:0000256" key="3">
    <source>
        <dbReference type="ARBA" id="ARBA00022630"/>
    </source>
</evidence>
<keyword evidence="6 9" id="KW-0521">NADP</keyword>
<feature type="site" description="Interacts with tRNA; defines subfamily-specific binding signature" evidence="9">
    <location>
        <position position="301"/>
    </location>
</feature>
<feature type="site" description="Interacts with tRNA; defines subfamily-specific binding signature" evidence="9">
    <location>
        <position position="182"/>
    </location>
</feature>
<evidence type="ECO:0000256" key="10">
    <source>
        <dbReference type="PIRNR" id="PIRNR006621"/>
    </source>
</evidence>
<evidence type="ECO:0000256" key="2">
    <source>
        <dbReference type="ARBA" id="ARBA00022555"/>
    </source>
</evidence>
<dbReference type="EMBL" id="UAPV01000001">
    <property type="protein sequence ID" value="SPT70245.1"/>
    <property type="molecule type" value="Genomic_DNA"/>
</dbReference>
<keyword evidence="3 9" id="KW-0285">Flavoprotein</keyword>
<dbReference type="EC" id="1.3.1.91" evidence="9"/>
<organism evidence="14 15">
    <name type="scientific">Anaerobiospirillum thomasii</name>
    <dbReference type="NCBI Taxonomy" id="179995"/>
    <lineage>
        <taxon>Bacteria</taxon>
        <taxon>Pseudomonadati</taxon>
        <taxon>Pseudomonadota</taxon>
        <taxon>Gammaproteobacteria</taxon>
        <taxon>Aeromonadales</taxon>
        <taxon>Succinivibrionaceae</taxon>
        <taxon>Anaerobiospirillum</taxon>
    </lineage>
</organism>
<dbReference type="Gene3D" id="3.20.20.70">
    <property type="entry name" value="Aldolase class I"/>
    <property type="match status" value="1"/>
</dbReference>
<dbReference type="InterPro" id="IPR001269">
    <property type="entry name" value="DUS_fam"/>
</dbReference>
<evidence type="ECO:0000256" key="7">
    <source>
        <dbReference type="ARBA" id="ARBA00022884"/>
    </source>
</evidence>
<feature type="binding site" evidence="9 12">
    <location>
        <begin position="232"/>
        <end position="233"/>
    </location>
    <ligand>
        <name>FMN</name>
        <dbReference type="ChEBI" id="CHEBI:58210"/>
    </ligand>
</feature>
<dbReference type="GO" id="GO:0010181">
    <property type="term" value="F:FMN binding"/>
    <property type="evidence" value="ECO:0007669"/>
    <property type="project" value="UniProtKB-UniRule"/>
</dbReference>
<name>A0A2X0VBP5_9GAMM</name>
<dbReference type="NCBIfam" id="TIGR00742">
    <property type="entry name" value="yjbN"/>
    <property type="match status" value="1"/>
</dbReference>
<dbReference type="AlphaFoldDB" id="A0A2X0VBP5"/>
<dbReference type="InterPro" id="IPR035587">
    <property type="entry name" value="DUS-like_FMN-bd"/>
</dbReference>
<dbReference type="PIRSF" id="PIRSF006621">
    <property type="entry name" value="Dus"/>
    <property type="match status" value="1"/>
</dbReference>
<comment type="catalytic activity">
    <reaction evidence="9">
        <text>5,6-dihydrouridine(20a) in tRNA + NAD(+) = uridine(20a) in tRNA + NADH + H(+)</text>
        <dbReference type="Rhea" id="RHEA:53348"/>
        <dbReference type="Rhea" id="RHEA-COMP:13535"/>
        <dbReference type="Rhea" id="RHEA-COMP:13536"/>
        <dbReference type="ChEBI" id="CHEBI:15378"/>
        <dbReference type="ChEBI" id="CHEBI:57540"/>
        <dbReference type="ChEBI" id="CHEBI:57945"/>
        <dbReference type="ChEBI" id="CHEBI:65315"/>
        <dbReference type="ChEBI" id="CHEBI:74443"/>
    </reaction>
</comment>
<dbReference type="GO" id="GO:0000049">
    <property type="term" value="F:tRNA binding"/>
    <property type="evidence" value="ECO:0007669"/>
    <property type="project" value="UniProtKB-UniRule"/>
</dbReference>
<sequence length="328" mass="36621">MGDINYFSGADRFSVAPMIDVTDSTFRRMARALCKECMLYTEMIAADALYHGRDFLIDYKDEELPCTLQLGGSDPKKLAVAAKMGFERGYSAINLNAGCPSDKVQSGNFGAVLMKTPEVIASCYKAMQESVSIPVTVKTRIGVDDEDSFEFTCRLIDTIYEAGCRHIIVHARKAWLNGLSPKENRSIPPLDYGRVYAMKQRHSDLRITINGGILTLDECQEHLKYVDGVMLGRAIIDNPYLLCSVDSTLYGHKDEIKSREQVLYEMADMADALVSEGIALHHFARHLLGLFNGINGARAYRRYLSEHITKKGADGNVLREAFLKINNV</sequence>
<evidence type="ECO:0000256" key="9">
    <source>
        <dbReference type="HAMAP-Rule" id="MF_02041"/>
    </source>
</evidence>
<dbReference type="InterPro" id="IPR013785">
    <property type="entry name" value="Aldolase_TIM"/>
</dbReference>
<feature type="site" description="Interacts with tRNA" evidence="9">
    <location>
        <position position="96"/>
    </location>
</feature>
<evidence type="ECO:0000256" key="12">
    <source>
        <dbReference type="PIRSR" id="PIRSR006621-2"/>
    </source>
</evidence>
<evidence type="ECO:0000259" key="13">
    <source>
        <dbReference type="Pfam" id="PF01207"/>
    </source>
</evidence>
<comment type="function">
    <text evidence="9">Catalyzes the synthesis of 5,6-dihydrouridine (D), a modified base found in the D-loop of most tRNAs, via the reduction of the C5-C6 double bond in target uridines. Specifically modifies U20 and U20a in tRNAs.</text>
</comment>
<feature type="binding site" evidence="9 12">
    <location>
        <position position="69"/>
    </location>
    <ligand>
        <name>FMN</name>
        <dbReference type="ChEBI" id="CHEBI:58210"/>
    </ligand>
</feature>
<dbReference type="RefSeq" id="WP_113744340.1">
    <property type="nucleotide sequence ID" value="NZ_UAPV01000001.1"/>
</dbReference>
<keyword evidence="5 9" id="KW-0819">tRNA processing</keyword>
<keyword evidence="4 9" id="KW-0288">FMN</keyword>
<keyword evidence="8 9" id="KW-0560">Oxidoreductase</keyword>
<dbReference type="InterPro" id="IPR004653">
    <property type="entry name" value="DusA"/>
</dbReference>
<accession>A0A2X0VBP5</accession>
<comment type="similarity">
    <text evidence="10">Belongs to the dus family.</text>
</comment>
<keyword evidence="15" id="KW-1185">Reference proteome</keyword>
<comment type="catalytic activity">
    <reaction evidence="9">
        <text>5,6-dihydrouridine(20) in tRNA + NADP(+) = uridine(20) in tRNA + NADPH + H(+)</text>
        <dbReference type="Rhea" id="RHEA:53336"/>
        <dbReference type="Rhea" id="RHEA-COMP:13533"/>
        <dbReference type="Rhea" id="RHEA-COMP:13534"/>
        <dbReference type="ChEBI" id="CHEBI:15378"/>
        <dbReference type="ChEBI" id="CHEBI:57783"/>
        <dbReference type="ChEBI" id="CHEBI:58349"/>
        <dbReference type="ChEBI" id="CHEBI:65315"/>
        <dbReference type="ChEBI" id="CHEBI:74443"/>
        <dbReference type="EC" id="1.3.1.91"/>
    </reaction>
</comment>
<feature type="binding site" evidence="9 12">
    <location>
        <position position="138"/>
    </location>
    <ligand>
        <name>FMN</name>
        <dbReference type="ChEBI" id="CHEBI:58210"/>
    </ligand>
</feature>
<feature type="site" description="Interacts with tRNA" evidence="9">
    <location>
        <position position="185"/>
    </location>
</feature>
<dbReference type="Pfam" id="PF01207">
    <property type="entry name" value="Dus"/>
    <property type="match status" value="1"/>
</dbReference>
<comment type="cofactor">
    <cofactor evidence="1 9 10 12">
        <name>FMN</name>
        <dbReference type="ChEBI" id="CHEBI:58210"/>
    </cofactor>
</comment>
<evidence type="ECO:0000256" key="6">
    <source>
        <dbReference type="ARBA" id="ARBA00022857"/>
    </source>
</evidence>
<dbReference type="InterPro" id="IPR018517">
    <property type="entry name" value="tRNA_hU_synthase_CS"/>
</dbReference>
<proteinExistence type="inferred from homology"/>
<feature type="site" description="Interacts with tRNA; defines subfamily-specific binding signature" evidence="9">
    <location>
        <position position="298"/>
    </location>
</feature>
<dbReference type="PROSITE" id="PS01136">
    <property type="entry name" value="UPF0034"/>
    <property type="match status" value="1"/>
</dbReference>
<evidence type="ECO:0000313" key="14">
    <source>
        <dbReference type="EMBL" id="SPT70245.1"/>
    </source>
</evidence>
<dbReference type="GO" id="GO:0102266">
    <property type="term" value="F:tRNA-dihydrouridine20a synthase activity"/>
    <property type="evidence" value="ECO:0007669"/>
    <property type="project" value="RHEA"/>
</dbReference>
<dbReference type="HAMAP" id="MF_02041">
    <property type="entry name" value="DusA_subfam"/>
    <property type="match status" value="1"/>
</dbReference>
<evidence type="ECO:0000313" key="15">
    <source>
        <dbReference type="Proteomes" id="UP000250086"/>
    </source>
</evidence>
<dbReference type="SUPFAM" id="SSF51395">
    <property type="entry name" value="FMN-linked oxidoreductases"/>
    <property type="match status" value="1"/>
</dbReference>
<reference evidence="14 15" key="1">
    <citation type="submission" date="2018-06" db="EMBL/GenBank/DDBJ databases">
        <authorList>
            <consortium name="Pathogen Informatics"/>
            <person name="Doyle S."/>
        </authorList>
    </citation>
    <scope>NUCLEOTIDE SEQUENCE [LARGE SCALE GENOMIC DNA]</scope>
    <source>
        <strain evidence="14 15">NCTC13093</strain>
    </source>
</reference>
<dbReference type="CDD" id="cd02801">
    <property type="entry name" value="DUS_like_FMN"/>
    <property type="match status" value="1"/>
</dbReference>
<protein>
    <recommendedName>
        <fullName evidence="9">tRNA-dihydrouridine(20/20a) synthase</fullName>
        <ecNumber evidence="9">1.3.1.91</ecNumber>
    </recommendedName>
    <alternativeName>
        <fullName evidence="9">U20-specific dihydrouridine synthase</fullName>
        <shortName evidence="9">U20-specific Dus</shortName>
    </alternativeName>
    <alternativeName>
        <fullName evidence="9">tRNA-dihydrouridine synthase A</fullName>
    </alternativeName>
</protein>
<comment type="similarity">
    <text evidence="9">Belongs to the Dus family. DusA subfamily.</text>
</comment>
<dbReference type="PANTHER" id="PTHR42907">
    <property type="entry name" value="FMN-LINKED OXIDOREDUCTASES SUPERFAMILY PROTEIN"/>
    <property type="match status" value="1"/>
</dbReference>
<evidence type="ECO:0000256" key="4">
    <source>
        <dbReference type="ARBA" id="ARBA00022643"/>
    </source>
</evidence>
<comment type="catalytic activity">
    <reaction evidence="9">
        <text>5,6-dihydrouridine(20) in tRNA + NAD(+) = uridine(20) in tRNA + NADH + H(+)</text>
        <dbReference type="Rhea" id="RHEA:53340"/>
        <dbReference type="Rhea" id="RHEA-COMP:13533"/>
        <dbReference type="Rhea" id="RHEA-COMP:13534"/>
        <dbReference type="ChEBI" id="CHEBI:15378"/>
        <dbReference type="ChEBI" id="CHEBI:57540"/>
        <dbReference type="ChEBI" id="CHEBI:57945"/>
        <dbReference type="ChEBI" id="CHEBI:65315"/>
        <dbReference type="ChEBI" id="CHEBI:74443"/>
        <dbReference type="EC" id="1.3.1.91"/>
    </reaction>
</comment>
<evidence type="ECO:0000256" key="8">
    <source>
        <dbReference type="ARBA" id="ARBA00023002"/>
    </source>
</evidence>
<keyword evidence="7 9" id="KW-0694">RNA-binding</keyword>
<comment type="caution">
    <text evidence="9">Lacks conserved residue(s) required for the propagation of feature annotation.</text>
</comment>
<comment type="catalytic activity">
    <reaction evidence="9">
        <text>5,6-dihydrouridine(20a) in tRNA + NADP(+) = uridine(20a) in tRNA + NADPH + H(+)</text>
        <dbReference type="Rhea" id="RHEA:53344"/>
        <dbReference type="Rhea" id="RHEA-COMP:13535"/>
        <dbReference type="Rhea" id="RHEA-COMP:13536"/>
        <dbReference type="ChEBI" id="CHEBI:15378"/>
        <dbReference type="ChEBI" id="CHEBI:57783"/>
        <dbReference type="ChEBI" id="CHEBI:58349"/>
        <dbReference type="ChEBI" id="CHEBI:65315"/>
        <dbReference type="ChEBI" id="CHEBI:74443"/>
    </reaction>
</comment>
<dbReference type="PANTHER" id="PTHR42907:SF1">
    <property type="entry name" value="FMN-LINKED OXIDOREDUCTASES SUPERFAMILY PROTEIN"/>
    <property type="match status" value="1"/>
</dbReference>
<evidence type="ECO:0000256" key="11">
    <source>
        <dbReference type="PIRSR" id="PIRSR006621-1"/>
    </source>
</evidence>
<feature type="domain" description="DUS-like FMN-binding" evidence="13">
    <location>
        <begin position="15"/>
        <end position="324"/>
    </location>
</feature>
<keyword evidence="12" id="KW-0547">Nucleotide-binding</keyword>
<evidence type="ECO:0000256" key="5">
    <source>
        <dbReference type="ARBA" id="ARBA00022694"/>
    </source>
</evidence>
<evidence type="ECO:0000256" key="1">
    <source>
        <dbReference type="ARBA" id="ARBA00001917"/>
    </source>
</evidence>
<dbReference type="Proteomes" id="UP000250086">
    <property type="component" value="Unassembled WGS sequence"/>
</dbReference>
<keyword evidence="2 9" id="KW-0820">tRNA-binding</keyword>